<name>A0A8A3S731_9EURY</name>
<sequence length="483" mass="51377">MVNQSLAALDTLSDDEVSYVPPDSEDYAATAEYRVFGACADCTGPAASAKKVRVITYPMITDPDLADPVHLGRAHGVKVDVFPEGDLDPLQGSLGGYEADATGIAGTLFTGDLGTRTAFVAIFFRDGASEKSYATFMLTAADAVRFGDLWENGSYIRLRDWSEASVSPEKKLVGYEEPGAALEPTGPAMAVKAVQIPESCDDEGLRERMRETADDLATTVSELSITAGRGDHAKAATLAMGLACSARSYAADFGDLEIPAGSEGARADFIRGLDAYVGAGSALWYGANFENSTMYDEGATSLAEARDTLNGVLGALNLKTLDDPTLELKSTELYPDALALGKGYIYADARGEHKLSVKPGSYKFWKSYSAGEEEVTAPYGKTFFMLVMDVNYVAYYGGGSSKVGTPAPQVFTLLADGESYTPVKVSASYLRNIGSVYRSVNLDRDDRRSVGYLVFEVPESFDPTGAHLKANLGAGGSPVWKIG</sequence>
<proteinExistence type="predicted"/>
<evidence type="ECO:0000313" key="1">
    <source>
        <dbReference type="EMBL" id="QSZ67541.1"/>
    </source>
</evidence>
<dbReference type="GeneID" id="76424401"/>
<reference evidence="1" key="1">
    <citation type="journal article" date="2001" name="Int. J. Syst. Evol. Microbiol.">
        <title>Methanofollis aquaemaris sp. nov., a methanogen isolated from an aquaculture fish pond.</title>
        <authorList>
            <person name="Lai M.C."/>
            <person name="Chen S.C."/>
        </authorList>
    </citation>
    <scope>NUCLEOTIDE SEQUENCE</scope>
    <source>
        <strain evidence="1">N2F9704</strain>
    </source>
</reference>
<reference evidence="1" key="2">
    <citation type="submission" date="2019-02" db="EMBL/GenBank/DDBJ databases">
        <authorList>
            <person name="Chen S.-C."/>
            <person name="Chien H.-H."/>
            <person name="Lai M.-C."/>
        </authorList>
    </citation>
    <scope>NUCLEOTIDE SEQUENCE</scope>
    <source>
        <strain evidence="1">N2F9704</strain>
    </source>
</reference>
<keyword evidence="2" id="KW-1185">Reference proteome</keyword>
<dbReference type="EMBL" id="CP036172">
    <property type="protein sequence ID" value="QSZ67541.1"/>
    <property type="molecule type" value="Genomic_DNA"/>
</dbReference>
<dbReference type="Proteomes" id="UP001042704">
    <property type="component" value="Chromosome"/>
</dbReference>
<dbReference type="AlphaFoldDB" id="A0A8A3S731"/>
<evidence type="ECO:0000313" key="2">
    <source>
        <dbReference type="Proteomes" id="UP001042704"/>
    </source>
</evidence>
<dbReference type="KEGG" id="maqe:RJ40_08505"/>
<accession>A0A8A3S731</accession>
<gene>
    <name evidence="1" type="ORF">RJ40_08505</name>
</gene>
<organism evidence="1 2">
    <name type="scientific">Methanofollis aquaemaris</name>
    <dbReference type="NCBI Taxonomy" id="126734"/>
    <lineage>
        <taxon>Archaea</taxon>
        <taxon>Methanobacteriati</taxon>
        <taxon>Methanobacteriota</taxon>
        <taxon>Stenosarchaea group</taxon>
        <taxon>Methanomicrobia</taxon>
        <taxon>Methanomicrobiales</taxon>
        <taxon>Methanomicrobiaceae</taxon>
        <taxon>Methanofollis</taxon>
    </lineage>
</organism>
<dbReference type="RefSeq" id="WP_265580442.1">
    <property type="nucleotide sequence ID" value="NZ_CP036172.1"/>
</dbReference>
<protein>
    <submittedName>
        <fullName evidence="1">Uncharacterized protein</fullName>
    </submittedName>
</protein>